<dbReference type="EMBL" id="CAJNOJ010000246">
    <property type="protein sequence ID" value="CAF1332476.1"/>
    <property type="molecule type" value="Genomic_DNA"/>
</dbReference>
<evidence type="ECO:0000313" key="3">
    <source>
        <dbReference type="EMBL" id="CAF1332476.1"/>
    </source>
</evidence>
<accession>A0A815G0D8</accession>
<feature type="region of interest" description="Disordered" evidence="1">
    <location>
        <begin position="188"/>
        <end position="220"/>
    </location>
</feature>
<comment type="caution">
    <text evidence="3">The sequence shown here is derived from an EMBL/GenBank/DDBJ whole genome shotgun (WGS) entry which is preliminary data.</text>
</comment>
<dbReference type="OrthoDB" id="10057251at2759"/>
<evidence type="ECO:0000256" key="1">
    <source>
        <dbReference type="SAM" id="MobiDB-lite"/>
    </source>
</evidence>
<name>A0A815G0D8_ADIRI</name>
<dbReference type="Proteomes" id="UP000663852">
    <property type="component" value="Unassembled WGS sequence"/>
</dbReference>
<feature type="transmembrane region" description="Helical" evidence="2">
    <location>
        <begin position="240"/>
        <end position="263"/>
    </location>
</feature>
<reference evidence="3" key="1">
    <citation type="submission" date="2021-02" db="EMBL/GenBank/DDBJ databases">
        <authorList>
            <person name="Nowell W R."/>
        </authorList>
    </citation>
    <scope>NUCLEOTIDE SEQUENCE</scope>
</reference>
<organism evidence="3 4">
    <name type="scientific">Adineta ricciae</name>
    <name type="common">Rotifer</name>
    <dbReference type="NCBI Taxonomy" id="249248"/>
    <lineage>
        <taxon>Eukaryota</taxon>
        <taxon>Metazoa</taxon>
        <taxon>Spiralia</taxon>
        <taxon>Gnathifera</taxon>
        <taxon>Rotifera</taxon>
        <taxon>Eurotatoria</taxon>
        <taxon>Bdelloidea</taxon>
        <taxon>Adinetida</taxon>
        <taxon>Adinetidae</taxon>
        <taxon>Adineta</taxon>
    </lineage>
</organism>
<evidence type="ECO:0000313" key="4">
    <source>
        <dbReference type="Proteomes" id="UP000663852"/>
    </source>
</evidence>
<sequence>MGAVDNTNIQTNQWCITFLVGFKSPDVIRPKMVQGSASPIGTVFQNQTTFSIQTSISVNRPTRNGTYIYFYFANGTLVQKYDCGWEPEVTYTGFTIVIRFPVAPWQPGAFYYVNMDSGVASGTEFCGPESAPITDPSFWVFNIWNPALSSTTTTTTTPFTTVTVTTKQTSTTSINTLLTTTGIVVTTTSPPTTTSTASTTAPPTTAAPTTAAPTSPGSTTESTVAVLYPKDFEDICLQPIAILTAAFFAAMVPIQGLALFAAFTKLANTFNPSKINAQTRHKQRMKRVMKK</sequence>
<proteinExistence type="predicted"/>
<gene>
    <name evidence="3" type="ORF">EDS130_LOCUS32268</name>
</gene>
<dbReference type="AlphaFoldDB" id="A0A815G0D8"/>
<keyword evidence="2" id="KW-0472">Membrane</keyword>
<evidence type="ECO:0000256" key="2">
    <source>
        <dbReference type="SAM" id="Phobius"/>
    </source>
</evidence>
<keyword evidence="2" id="KW-1133">Transmembrane helix</keyword>
<protein>
    <submittedName>
        <fullName evidence="3">Uncharacterized protein</fullName>
    </submittedName>
</protein>
<keyword evidence="2" id="KW-0812">Transmembrane</keyword>